<keyword evidence="1" id="KW-0732">Signal</keyword>
<feature type="chain" id="PRO_5008095751" description="Lipid-binding serum glycoprotein N-terminal domain-containing protein" evidence="1">
    <location>
        <begin position="23"/>
        <end position="145"/>
    </location>
</feature>
<reference evidence="4" key="1">
    <citation type="journal article" date="2016" name="Proc. Natl. Acad. Sci. U.S.A.">
        <title>Chromosome-level assembly of Arabidopsis thaliana Ler reveals the extent of translocation and inversion polymorphisms.</title>
        <authorList>
            <person name="Zapata L."/>
            <person name="Ding J."/>
            <person name="Willing E.M."/>
            <person name="Hartwig B."/>
            <person name="Bezdan D."/>
            <person name="Jiao W.B."/>
            <person name="Patel V."/>
            <person name="Velikkakam James G."/>
            <person name="Koornneef M."/>
            <person name="Ossowski S."/>
            <person name="Schneeberger K."/>
        </authorList>
    </citation>
    <scope>NUCLEOTIDE SEQUENCE [LARGE SCALE GENOMIC DNA]</scope>
    <source>
        <strain evidence="4">cv. Landsberg erecta</strain>
    </source>
</reference>
<dbReference type="Proteomes" id="UP000078284">
    <property type="component" value="Chromosome 1"/>
</dbReference>
<gene>
    <name evidence="3" type="ordered locus">AXX17_At1g04310</name>
</gene>
<dbReference type="InterPro" id="IPR017943">
    <property type="entry name" value="Bactericidal_perm-incr_a/b_dom"/>
</dbReference>
<dbReference type="GO" id="GO:0008289">
    <property type="term" value="F:lipid binding"/>
    <property type="evidence" value="ECO:0007669"/>
    <property type="project" value="InterPro"/>
</dbReference>
<dbReference type="AlphaFoldDB" id="A0A178WB15"/>
<dbReference type="SUPFAM" id="SSF55394">
    <property type="entry name" value="Bactericidal permeability-increasing protein, BPI"/>
    <property type="match status" value="1"/>
</dbReference>
<protein>
    <recommendedName>
        <fullName evidence="2">Lipid-binding serum glycoprotein N-terminal domain-containing protein</fullName>
    </recommendedName>
</protein>
<dbReference type="EMBL" id="LUHQ01000001">
    <property type="protein sequence ID" value="OAP14573.1"/>
    <property type="molecule type" value="Genomic_DNA"/>
</dbReference>
<feature type="signal peptide" evidence="1">
    <location>
        <begin position="1"/>
        <end position="22"/>
    </location>
</feature>
<comment type="caution">
    <text evidence="3">The sequence shown here is derived from an EMBL/GenBank/DDBJ whole genome shotgun (WGS) entry which is preliminary data.</text>
</comment>
<dbReference type="InterPro" id="IPR017942">
    <property type="entry name" value="Lipid-bd_serum_glycop_N"/>
</dbReference>
<dbReference type="InterPro" id="IPR045897">
    <property type="entry name" value="BPI/LBP_pln"/>
</dbReference>
<accession>A0A178WB15</accession>
<dbReference type="Pfam" id="PF01273">
    <property type="entry name" value="LBP_BPI_CETP"/>
    <property type="match status" value="1"/>
</dbReference>
<evidence type="ECO:0000259" key="2">
    <source>
        <dbReference type="Pfam" id="PF01273"/>
    </source>
</evidence>
<sequence>MDVGRCFLFLLLPSFFFLPSQTQSTDSFTSVLVSQNGLDFVKNLLVNKAIASIIPLQIPRIEKSMKIPFLGGIDVVVSNLTIYELDVASSYVKLGETGVVIVASGTTCNLSMNWHYSYSTWLPPIEISDQGIASVQVIMINFTNS</sequence>
<name>A0A178WB15_ARATH</name>
<dbReference type="ExpressionAtlas" id="A0A178WB15">
    <property type="expression patterns" value="baseline and differential"/>
</dbReference>
<dbReference type="PANTHER" id="PTHR46801:SF6">
    <property type="entry name" value="LIPID-BINDING SERUM GLYCOPROTEIN C-TERMINAL DOMAIN-CONTAINING PROTEIN"/>
    <property type="match status" value="1"/>
</dbReference>
<dbReference type="PANTHER" id="PTHR46801">
    <property type="entry name" value="OS06G0309200 PROTEIN"/>
    <property type="match status" value="1"/>
</dbReference>
<organism evidence="3 4">
    <name type="scientific">Arabidopsis thaliana</name>
    <name type="common">Mouse-ear cress</name>
    <dbReference type="NCBI Taxonomy" id="3702"/>
    <lineage>
        <taxon>Eukaryota</taxon>
        <taxon>Viridiplantae</taxon>
        <taxon>Streptophyta</taxon>
        <taxon>Embryophyta</taxon>
        <taxon>Tracheophyta</taxon>
        <taxon>Spermatophyta</taxon>
        <taxon>Magnoliopsida</taxon>
        <taxon>eudicotyledons</taxon>
        <taxon>Gunneridae</taxon>
        <taxon>Pentapetalae</taxon>
        <taxon>rosids</taxon>
        <taxon>malvids</taxon>
        <taxon>Brassicales</taxon>
        <taxon>Brassicaceae</taxon>
        <taxon>Camelineae</taxon>
        <taxon>Arabidopsis</taxon>
    </lineage>
</organism>
<feature type="domain" description="Lipid-binding serum glycoprotein N-terminal" evidence="2">
    <location>
        <begin position="37"/>
        <end position="127"/>
    </location>
</feature>
<evidence type="ECO:0000256" key="1">
    <source>
        <dbReference type="SAM" id="SignalP"/>
    </source>
</evidence>
<evidence type="ECO:0000313" key="4">
    <source>
        <dbReference type="Proteomes" id="UP000078284"/>
    </source>
</evidence>
<proteinExistence type="predicted"/>
<dbReference type="Gene3D" id="3.15.10.10">
    <property type="entry name" value="Bactericidal permeability-increasing protein, domain 1"/>
    <property type="match status" value="1"/>
</dbReference>
<evidence type="ECO:0000313" key="3">
    <source>
        <dbReference type="EMBL" id="OAP14573.1"/>
    </source>
</evidence>